<protein>
    <submittedName>
        <fullName evidence="1">Uncharacterized protein</fullName>
    </submittedName>
</protein>
<reference evidence="1 2" key="1">
    <citation type="submission" date="2021-06" db="EMBL/GenBank/DDBJ databases">
        <title>Caerostris extrusa draft genome.</title>
        <authorList>
            <person name="Kono N."/>
            <person name="Arakawa K."/>
        </authorList>
    </citation>
    <scope>NUCLEOTIDE SEQUENCE [LARGE SCALE GENOMIC DNA]</scope>
</reference>
<evidence type="ECO:0000313" key="1">
    <source>
        <dbReference type="EMBL" id="GIZ02938.1"/>
    </source>
</evidence>
<gene>
    <name evidence="1" type="ORF">CEXT_734971</name>
</gene>
<keyword evidence="2" id="KW-1185">Reference proteome</keyword>
<accession>A0AAV4Y6G8</accession>
<sequence length="84" mass="9312">MKWLGDNLSRISGNFVRYPIGVVEGSSFVYEGVKNGDALGQNVLHLSLKIIRGRSLDSNSSSTTYYNSFLRPLSSSFGSNEKEY</sequence>
<dbReference type="Proteomes" id="UP001054945">
    <property type="component" value="Unassembled WGS sequence"/>
</dbReference>
<dbReference type="EMBL" id="BPLR01018880">
    <property type="protein sequence ID" value="GIZ02938.1"/>
    <property type="molecule type" value="Genomic_DNA"/>
</dbReference>
<comment type="caution">
    <text evidence="1">The sequence shown here is derived from an EMBL/GenBank/DDBJ whole genome shotgun (WGS) entry which is preliminary data.</text>
</comment>
<dbReference type="AlphaFoldDB" id="A0AAV4Y6G8"/>
<name>A0AAV4Y6G8_CAEEX</name>
<organism evidence="1 2">
    <name type="scientific">Caerostris extrusa</name>
    <name type="common">Bark spider</name>
    <name type="synonym">Caerostris bankana</name>
    <dbReference type="NCBI Taxonomy" id="172846"/>
    <lineage>
        <taxon>Eukaryota</taxon>
        <taxon>Metazoa</taxon>
        <taxon>Ecdysozoa</taxon>
        <taxon>Arthropoda</taxon>
        <taxon>Chelicerata</taxon>
        <taxon>Arachnida</taxon>
        <taxon>Araneae</taxon>
        <taxon>Araneomorphae</taxon>
        <taxon>Entelegynae</taxon>
        <taxon>Araneoidea</taxon>
        <taxon>Araneidae</taxon>
        <taxon>Caerostris</taxon>
    </lineage>
</organism>
<evidence type="ECO:0000313" key="2">
    <source>
        <dbReference type="Proteomes" id="UP001054945"/>
    </source>
</evidence>
<proteinExistence type="predicted"/>